<accession>U7UYB7</accession>
<dbReference type="HOGENOM" id="CLU_3157385_0_0_11"/>
<evidence type="ECO:0000313" key="1">
    <source>
        <dbReference type="EMBL" id="ERT64432.1"/>
    </source>
</evidence>
<protein>
    <submittedName>
        <fullName evidence="1">Uncharacterized protein</fullName>
    </submittedName>
</protein>
<sequence length="48" mass="5335">MHLSGGSSLVFYTDYRDSRPTPRTGLNNNTPIVKFSGRVIQHPLPFCG</sequence>
<dbReference type="Proteomes" id="UP000017174">
    <property type="component" value="Unassembled WGS sequence"/>
</dbReference>
<gene>
    <name evidence="1" type="ORF">HMPREF0742_02220</name>
</gene>
<name>U7UYB7_9MICC</name>
<dbReference type="EMBL" id="AXZG01000060">
    <property type="protein sequence ID" value="ERT64432.1"/>
    <property type="molecule type" value="Genomic_DNA"/>
</dbReference>
<reference evidence="1 2" key="1">
    <citation type="submission" date="2013-08" db="EMBL/GenBank/DDBJ databases">
        <authorList>
            <person name="Weinstock G."/>
            <person name="Sodergren E."/>
            <person name="Wylie T."/>
            <person name="Fulton L."/>
            <person name="Fulton R."/>
            <person name="Fronick C."/>
            <person name="O'Laughlin M."/>
            <person name="Godfrey J."/>
            <person name="Miner T."/>
            <person name="Herter B."/>
            <person name="Appelbaum E."/>
            <person name="Cordes M."/>
            <person name="Lek S."/>
            <person name="Wollam A."/>
            <person name="Pepin K.H."/>
            <person name="Palsikar V.B."/>
            <person name="Mitreva M."/>
            <person name="Wilson R.K."/>
        </authorList>
    </citation>
    <scope>NUCLEOTIDE SEQUENCE [LARGE SCALE GENOMIC DNA]</scope>
    <source>
        <strain evidence="1 2">F0184</strain>
    </source>
</reference>
<evidence type="ECO:0000313" key="2">
    <source>
        <dbReference type="Proteomes" id="UP000017174"/>
    </source>
</evidence>
<dbReference type="AlphaFoldDB" id="U7UYB7"/>
<comment type="caution">
    <text evidence="1">The sequence shown here is derived from an EMBL/GenBank/DDBJ whole genome shotgun (WGS) entry which is preliminary data.</text>
</comment>
<organism evidence="1 2">
    <name type="scientific">Rothia aeria F0184</name>
    <dbReference type="NCBI Taxonomy" id="888019"/>
    <lineage>
        <taxon>Bacteria</taxon>
        <taxon>Bacillati</taxon>
        <taxon>Actinomycetota</taxon>
        <taxon>Actinomycetes</taxon>
        <taxon>Micrococcales</taxon>
        <taxon>Micrococcaceae</taxon>
        <taxon>Rothia</taxon>
    </lineage>
</organism>
<proteinExistence type="predicted"/>